<sequence length="137" mass="16324">MNFLENFNHKIVHFLYPLTKRLYLILPLVLVLAVFSVPETDKPIVSVLFWLWLVIIESRWSMDLEQYHLPLQPASGAFYHIYRFAEQVRVLVTLLWLIVLLIPGPMWLKRNFAIVLILLIIIRTIGDKRYRPQKPEE</sequence>
<name>A0ABS7DQI0_9FIRM</name>
<keyword evidence="3" id="KW-1185">Reference proteome</keyword>
<keyword evidence="1" id="KW-1133">Transmembrane helix</keyword>
<dbReference type="RefSeq" id="WP_219965211.1">
    <property type="nucleotide sequence ID" value="NZ_JAGFNZ010000002.1"/>
</dbReference>
<proteinExistence type="predicted"/>
<feature type="transmembrane region" description="Helical" evidence="1">
    <location>
        <begin position="81"/>
        <end position="102"/>
    </location>
</feature>
<evidence type="ECO:0000313" key="3">
    <source>
        <dbReference type="Proteomes" id="UP000719942"/>
    </source>
</evidence>
<reference evidence="2 3" key="1">
    <citation type="submission" date="2021-03" db="EMBL/GenBank/DDBJ databases">
        <title>Caproiciproducens sp. nov. isolated from feces of cow.</title>
        <authorList>
            <person name="Choi J.-Y."/>
        </authorList>
    </citation>
    <scope>NUCLEOTIDE SEQUENCE [LARGE SCALE GENOMIC DNA]</scope>
    <source>
        <strain evidence="2 3">AGMB10547</strain>
    </source>
</reference>
<gene>
    <name evidence="2" type="ORF">J5W02_08405</name>
</gene>
<keyword evidence="1" id="KW-0812">Transmembrane</keyword>
<accession>A0ABS7DQI0</accession>
<dbReference type="EMBL" id="JAGFNZ010000002">
    <property type="protein sequence ID" value="MBW7572836.1"/>
    <property type="molecule type" value="Genomic_DNA"/>
</dbReference>
<dbReference type="Proteomes" id="UP000719942">
    <property type="component" value="Unassembled WGS sequence"/>
</dbReference>
<evidence type="ECO:0000256" key="1">
    <source>
        <dbReference type="SAM" id="Phobius"/>
    </source>
</evidence>
<protein>
    <submittedName>
        <fullName evidence="2">Uncharacterized protein</fullName>
    </submittedName>
</protein>
<feature type="transmembrane region" description="Helical" evidence="1">
    <location>
        <begin position="108"/>
        <end position="126"/>
    </location>
</feature>
<organism evidence="2 3">
    <name type="scientific">Caproiciproducens faecalis</name>
    <dbReference type="NCBI Taxonomy" id="2820301"/>
    <lineage>
        <taxon>Bacteria</taxon>
        <taxon>Bacillati</taxon>
        <taxon>Bacillota</taxon>
        <taxon>Clostridia</taxon>
        <taxon>Eubacteriales</taxon>
        <taxon>Acutalibacteraceae</taxon>
        <taxon>Caproiciproducens</taxon>
    </lineage>
</organism>
<comment type="caution">
    <text evidence="2">The sequence shown here is derived from an EMBL/GenBank/DDBJ whole genome shotgun (WGS) entry which is preliminary data.</text>
</comment>
<keyword evidence="1" id="KW-0472">Membrane</keyword>
<feature type="transmembrane region" description="Helical" evidence="1">
    <location>
        <begin position="21"/>
        <end position="37"/>
    </location>
</feature>
<evidence type="ECO:0000313" key="2">
    <source>
        <dbReference type="EMBL" id="MBW7572836.1"/>
    </source>
</evidence>